<name>A0A8S5LZJ7_9CAUD</name>
<reference evidence="1" key="1">
    <citation type="journal article" date="2021" name="Proc. Natl. Acad. Sci. U.S.A.">
        <title>A Catalog of Tens of Thousands of Viruses from Human Metagenomes Reveals Hidden Associations with Chronic Diseases.</title>
        <authorList>
            <person name="Tisza M.J."/>
            <person name="Buck C.B."/>
        </authorList>
    </citation>
    <scope>NUCLEOTIDE SEQUENCE</scope>
    <source>
        <strain evidence="1">CtuvC1</strain>
    </source>
</reference>
<dbReference type="EMBL" id="BK014784">
    <property type="protein sequence ID" value="DAD75481.1"/>
    <property type="molecule type" value="Genomic_DNA"/>
</dbReference>
<proteinExistence type="predicted"/>
<sequence>MCYTFTVPSVSISILGFYSLYCHEHITQDLYRLYKRNIKKI</sequence>
<accession>A0A8S5LZJ7</accession>
<evidence type="ECO:0000313" key="1">
    <source>
        <dbReference type="EMBL" id="DAD75481.1"/>
    </source>
</evidence>
<protein>
    <submittedName>
        <fullName evidence="1">Uncharacterized protein</fullName>
    </submittedName>
</protein>
<organism evidence="1">
    <name type="scientific">Siphoviridae sp. ctuvC1</name>
    <dbReference type="NCBI Taxonomy" id="2826507"/>
    <lineage>
        <taxon>Viruses</taxon>
        <taxon>Duplodnaviria</taxon>
        <taxon>Heunggongvirae</taxon>
        <taxon>Uroviricota</taxon>
        <taxon>Caudoviricetes</taxon>
    </lineage>
</organism>